<evidence type="ECO:0000313" key="1">
    <source>
        <dbReference type="EMBL" id="MFC2251148.1"/>
    </source>
</evidence>
<protein>
    <recommendedName>
        <fullName evidence="3">Ethyl tert-butyl ether degradation EthD</fullName>
    </recommendedName>
</protein>
<accession>A0ABV6ZG37</accession>
<dbReference type="InterPro" id="IPR011008">
    <property type="entry name" value="Dimeric_a/b-barrel"/>
</dbReference>
<dbReference type="SUPFAM" id="SSF54909">
    <property type="entry name" value="Dimeric alpha+beta barrel"/>
    <property type="match status" value="1"/>
</dbReference>
<dbReference type="Proteomes" id="UP001595190">
    <property type="component" value="Unassembled WGS sequence"/>
</dbReference>
<organism evidence="1 2">
    <name type="scientific">Labrys neptuniae</name>
    <dbReference type="NCBI Taxonomy" id="376174"/>
    <lineage>
        <taxon>Bacteria</taxon>
        <taxon>Pseudomonadati</taxon>
        <taxon>Pseudomonadota</taxon>
        <taxon>Alphaproteobacteria</taxon>
        <taxon>Hyphomicrobiales</taxon>
        <taxon>Xanthobacteraceae</taxon>
        <taxon>Labrys</taxon>
    </lineage>
</organism>
<sequence>MYIRCAFFRGHVRPGSEDAFTQFVRDRLVPLWTRFPGADEVRVLRQEEADVAEPHYAMVLAIRYPSRAAIEEALASEARTKSRAVTAELMPMFDGDIFHTVFRADEFPMSPERG</sequence>
<name>A0ABV6ZG37_9HYPH</name>
<dbReference type="EMBL" id="JBHGPK010000005">
    <property type="protein sequence ID" value="MFC2251148.1"/>
    <property type="molecule type" value="Genomic_DNA"/>
</dbReference>
<proteinExistence type="predicted"/>
<dbReference type="RefSeq" id="WP_394311548.1">
    <property type="nucleotide sequence ID" value="NZ_JBHGPK010000005.1"/>
</dbReference>
<reference evidence="1 2" key="1">
    <citation type="submission" date="2024-09" db="EMBL/GenBank/DDBJ databases">
        <title>Description of Labrys sedimenti sp. nov., isolated from a diclofenac-degrading enrichment culture, and genome-based reclassification of Labrys portucalensis as a later heterotypic synonym of Labrys neptuniae.</title>
        <authorList>
            <person name="Tancsics A."/>
            <person name="Csepanyi A."/>
        </authorList>
    </citation>
    <scope>NUCLEOTIDE SEQUENCE [LARGE SCALE GENOMIC DNA]</scope>
    <source>
        <strain evidence="1 2">LMG 23412</strain>
    </source>
</reference>
<dbReference type="Gene3D" id="3.30.70.100">
    <property type="match status" value="1"/>
</dbReference>
<gene>
    <name evidence="1" type="ORF">ACETRX_16085</name>
</gene>
<comment type="caution">
    <text evidence="1">The sequence shown here is derived from an EMBL/GenBank/DDBJ whole genome shotgun (WGS) entry which is preliminary data.</text>
</comment>
<evidence type="ECO:0008006" key="3">
    <source>
        <dbReference type="Google" id="ProtNLM"/>
    </source>
</evidence>
<evidence type="ECO:0000313" key="2">
    <source>
        <dbReference type="Proteomes" id="UP001595190"/>
    </source>
</evidence>